<keyword evidence="3" id="KW-1185">Reference proteome</keyword>
<feature type="non-terminal residue" evidence="2">
    <location>
        <position position="56"/>
    </location>
</feature>
<comment type="caution">
    <text evidence="2">The sequence shown here is derived from an EMBL/GenBank/DDBJ whole genome shotgun (WGS) entry which is preliminary data.</text>
</comment>
<evidence type="ECO:0000256" key="1">
    <source>
        <dbReference type="SAM" id="MobiDB-lite"/>
    </source>
</evidence>
<sequence length="56" mass="5644">MSQQGAPHDWWHKLYDDPPAGPDTAAAPDPSDTLDSRFSSAASVTGAAPAAAAPAP</sequence>
<organism evidence="2 3">
    <name type="scientific">Streptomyces bambusae</name>
    <dbReference type="NCBI Taxonomy" id="1550616"/>
    <lineage>
        <taxon>Bacteria</taxon>
        <taxon>Bacillati</taxon>
        <taxon>Actinomycetota</taxon>
        <taxon>Actinomycetes</taxon>
        <taxon>Kitasatosporales</taxon>
        <taxon>Streptomycetaceae</taxon>
        <taxon>Streptomyces</taxon>
    </lineage>
</organism>
<evidence type="ECO:0000313" key="3">
    <source>
        <dbReference type="Proteomes" id="UP000812013"/>
    </source>
</evidence>
<reference evidence="2 3" key="1">
    <citation type="submission" date="2019-12" db="EMBL/GenBank/DDBJ databases">
        <title>Genome sequence of Streptomyces bambusae.</title>
        <authorList>
            <person name="Bansal K."/>
            <person name="Choksket S."/>
            <person name="Korpole S."/>
            <person name="Patil P.B."/>
        </authorList>
    </citation>
    <scope>NUCLEOTIDE SEQUENCE [LARGE SCALE GENOMIC DNA]</scope>
    <source>
        <strain evidence="2 3">SK60</strain>
    </source>
</reference>
<accession>A0ABS6ZHF8</accession>
<protein>
    <submittedName>
        <fullName evidence="2">Uncharacterized protein</fullName>
    </submittedName>
</protein>
<proteinExistence type="predicted"/>
<feature type="compositionally biased region" description="Low complexity" evidence="1">
    <location>
        <begin position="39"/>
        <end position="56"/>
    </location>
</feature>
<name>A0ABS6ZHF8_9ACTN</name>
<feature type="region of interest" description="Disordered" evidence="1">
    <location>
        <begin position="1"/>
        <end position="56"/>
    </location>
</feature>
<gene>
    <name evidence="2" type="ORF">GPJ59_36645</name>
</gene>
<dbReference type="Proteomes" id="UP000812013">
    <property type="component" value="Unassembled WGS sequence"/>
</dbReference>
<feature type="compositionally biased region" description="Low complexity" evidence="1">
    <location>
        <begin position="22"/>
        <end position="31"/>
    </location>
</feature>
<dbReference type="EMBL" id="WTFF01000708">
    <property type="protein sequence ID" value="MBW5487187.1"/>
    <property type="molecule type" value="Genomic_DNA"/>
</dbReference>
<evidence type="ECO:0000313" key="2">
    <source>
        <dbReference type="EMBL" id="MBW5487187.1"/>
    </source>
</evidence>